<evidence type="ECO:0000256" key="6">
    <source>
        <dbReference type="ARBA" id="ARBA00023136"/>
    </source>
</evidence>
<evidence type="ECO:0000256" key="8">
    <source>
        <dbReference type="ARBA" id="ARBA00023180"/>
    </source>
</evidence>
<dbReference type="PANTHER" id="PTHR42643:SF30">
    <property type="entry name" value="IONOTROPIC RECEPTOR 40A-RELATED"/>
    <property type="match status" value="1"/>
</dbReference>
<evidence type="ECO:0000256" key="9">
    <source>
        <dbReference type="SAM" id="Phobius"/>
    </source>
</evidence>
<keyword evidence="5 9" id="KW-1133">Transmembrane helix</keyword>
<dbReference type="AlphaFoldDB" id="A0AAD7ZGM8"/>
<keyword evidence="6 9" id="KW-0472">Membrane</keyword>
<dbReference type="GO" id="GO:0005886">
    <property type="term" value="C:plasma membrane"/>
    <property type="evidence" value="ECO:0007669"/>
    <property type="project" value="UniProtKB-SubCell"/>
</dbReference>
<evidence type="ECO:0000256" key="1">
    <source>
        <dbReference type="ARBA" id="ARBA00004651"/>
    </source>
</evidence>
<dbReference type="SUPFAM" id="SSF53850">
    <property type="entry name" value="Periplasmic binding protein-like II"/>
    <property type="match status" value="1"/>
</dbReference>
<dbReference type="Proteomes" id="UP001233999">
    <property type="component" value="Unassembled WGS sequence"/>
</dbReference>
<gene>
    <name evidence="11" type="ORF">L9F63_004204</name>
</gene>
<evidence type="ECO:0000259" key="10">
    <source>
        <dbReference type="Pfam" id="PF00060"/>
    </source>
</evidence>
<dbReference type="GO" id="GO:0050906">
    <property type="term" value="P:detection of stimulus involved in sensory perception"/>
    <property type="evidence" value="ECO:0007669"/>
    <property type="project" value="UniProtKB-ARBA"/>
</dbReference>
<protein>
    <recommendedName>
        <fullName evidence="10">Ionotropic glutamate receptor C-terminal domain-containing protein</fullName>
    </recommendedName>
</protein>
<accession>A0AAD7ZGM8</accession>
<evidence type="ECO:0000256" key="7">
    <source>
        <dbReference type="ARBA" id="ARBA00023170"/>
    </source>
</evidence>
<dbReference type="EMBL" id="JASPKZ010008359">
    <property type="protein sequence ID" value="KAJ9580131.1"/>
    <property type="molecule type" value="Genomic_DNA"/>
</dbReference>
<evidence type="ECO:0000256" key="4">
    <source>
        <dbReference type="ARBA" id="ARBA00022692"/>
    </source>
</evidence>
<reference evidence="11" key="1">
    <citation type="journal article" date="2023" name="IScience">
        <title>Live-bearing cockroach genome reveals convergent evolutionary mechanisms linked to viviparity in insects and beyond.</title>
        <authorList>
            <person name="Fouks B."/>
            <person name="Harrison M.C."/>
            <person name="Mikhailova A.A."/>
            <person name="Marchal E."/>
            <person name="English S."/>
            <person name="Carruthers M."/>
            <person name="Jennings E.C."/>
            <person name="Chiamaka E.L."/>
            <person name="Frigard R.A."/>
            <person name="Pippel M."/>
            <person name="Attardo G.M."/>
            <person name="Benoit J.B."/>
            <person name="Bornberg-Bauer E."/>
            <person name="Tobe S.S."/>
        </authorList>
    </citation>
    <scope>NUCLEOTIDE SEQUENCE</scope>
    <source>
        <strain evidence="11">Stay&amp;Tobe</strain>
    </source>
</reference>
<comment type="subcellular location">
    <subcellularLocation>
        <location evidence="1">Cell membrane</location>
        <topology evidence="1">Multi-pass membrane protein</topology>
    </subcellularLocation>
</comment>
<keyword evidence="8" id="KW-0325">Glycoprotein</keyword>
<keyword evidence="3" id="KW-1003">Cell membrane</keyword>
<evidence type="ECO:0000313" key="11">
    <source>
        <dbReference type="EMBL" id="KAJ9580131.1"/>
    </source>
</evidence>
<name>A0AAD7ZGM8_DIPPU</name>
<reference evidence="11" key="2">
    <citation type="submission" date="2023-05" db="EMBL/GenBank/DDBJ databases">
        <authorList>
            <person name="Fouks B."/>
        </authorList>
    </citation>
    <scope>NUCLEOTIDE SEQUENCE</scope>
    <source>
        <strain evidence="11">Stay&amp;Tobe</strain>
        <tissue evidence="11">Testes</tissue>
    </source>
</reference>
<dbReference type="Gene3D" id="1.10.287.70">
    <property type="match status" value="1"/>
</dbReference>
<evidence type="ECO:0000313" key="12">
    <source>
        <dbReference type="Proteomes" id="UP001233999"/>
    </source>
</evidence>
<keyword evidence="12" id="KW-1185">Reference proteome</keyword>
<organism evidence="11 12">
    <name type="scientific">Diploptera punctata</name>
    <name type="common">Pacific beetle cockroach</name>
    <dbReference type="NCBI Taxonomy" id="6984"/>
    <lineage>
        <taxon>Eukaryota</taxon>
        <taxon>Metazoa</taxon>
        <taxon>Ecdysozoa</taxon>
        <taxon>Arthropoda</taxon>
        <taxon>Hexapoda</taxon>
        <taxon>Insecta</taxon>
        <taxon>Pterygota</taxon>
        <taxon>Neoptera</taxon>
        <taxon>Polyneoptera</taxon>
        <taxon>Dictyoptera</taxon>
        <taxon>Blattodea</taxon>
        <taxon>Blaberoidea</taxon>
        <taxon>Blaberidae</taxon>
        <taxon>Diplopterinae</taxon>
        <taxon>Diploptera</taxon>
    </lineage>
</organism>
<proteinExistence type="inferred from homology"/>
<dbReference type="GO" id="GO:0015276">
    <property type="term" value="F:ligand-gated monoatomic ion channel activity"/>
    <property type="evidence" value="ECO:0007669"/>
    <property type="project" value="InterPro"/>
</dbReference>
<feature type="transmembrane region" description="Helical" evidence="9">
    <location>
        <begin position="100"/>
        <end position="123"/>
    </location>
</feature>
<evidence type="ECO:0000256" key="3">
    <source>
        <dbReference type="ARBA" id="ARBA00022475"/>
    </source>
</evidence>
<feature type="transmembrane region" description="Helical" evidence="9">
    <location>
        <begin position="288"/>
        <end position="314"/>
    </location>
</feature>
<dbReference type="InterPro" id="IPR052192">
    <property type="entry name" value="Insect_Ionotropic_Sensory_Rcpt"/>
</dbReference>
<dbReference type="Pfam" id="PF00060">
    <property type="entry name" value="Lig_chan"/>
    <property type="match status" value="1"/>
</dbReference>
<sequence>MNFGDPTTSYFEFSISWYIPCATPAPRMEKVFAVFQPSLWIVICIVLILTAIVFSRLAICTSSELEIYRTISKCLCHVWAIFLGVSVPDLPRSNQLRFLFVLYVCYSLAIVTVFQAFFTYFLVDPGLGKQIKTVEELKSADVNFCRFIAYEYIADAHEFLAPNVLKPIRVDEWYECYYRVIMNNNISSVAFDYHIQYTAAMLGKTKENNNILCVMKDEKITLSFCLYLSKGSPLLDRFNKLIRRSFEAGVGEKSRFSIMQRTNLRYLKNVTDNDDEMYFVFTLSHFTIFFYILFSGSVASMAIFSIELIVHHILKSIGLGLNLNTGNGS</sequence>
<evidence type="ECO:0000256" key="5">
    <source>
        <dbReference type="ARBA" id="ARBA00022989"/>
    </source>
</evidence>
<dbReference type="InterPro" id="IPR001320">
    <property type="entry name" value="Iontro_rcpt_C"/>
</dbReference>
<keyword evidence="4 9" id="KW-0812">Transmembrane</keyword>
<comment type="similarity">
    <text evidence="2">Belongs to the glutamate-gated ion channel (TC 1.A.10.1) family.</text>
</comment>
<evidence type="ECO:0000256" key="2">
    <source>
        <dbReference type="ARBA" id="ARBA00008685"/>
    </source>
</evidence>
<dbReference type="PANTHER" id="PTHR42643">
    <property type="entry name" value="IONOTROPIC RECEPTOR 20A-RELATED"/>
    <property type="match status" value="1"/>
</dbReference>
<feature type="domain" description="Ionotropic glutamate receptor C-terminal" evidence="10">
    <location>
        <begin position="38"/>
        <end position="296"/>
    </location>
</feature>
<comment type="caution">
    <text evidence="11">The sequence shown here is derived from an EMBL/GenBank/DDBJ whole genome shotgun (WGS) entry which is preliminary data.</text>
</comment>
<feature type="transmembrane region" description="Helical" evidence="9">
    <location>
        <begin position="38"/>
        <end position="59"/>
    </location>
</feature>
<keyword evidence="7" id="KW-0675">Receptor</keyword>